<dbReference type="AlphaFoldDB" id="A0A507C7K6"/>
<keyword evidence="1" id="KW-1133">Transmembrane helix</keyword>
<reference evidence="2 3" key="1">
    <citation type="journal article" date="2019" name="Sci. Rep.">
        <title>Comparative genomics of chytrid fungi reveal insights into the obligate biotrophic and pathogenic lifestyle of Synchytrium endobioticum.</title>
        <authorList>
            <person name="van de Vossenberg B.T.L.H."/>
            <person name="Warris S."/>
            <person name="Nguyen H.D.T."/>
            <person name="van Gent-Pelzer M.P.E."/>
            <person name="Joly D.L."/>
            <person name="van de Geest H.C."/>
            <person name="Bonants P.J.M."/>
            <person name="Smith D.S."/>
            <person name="Levesque C.A."/>
            <person name="van der Lee T.A.J."/>
        </authorList>
    </citation>
    <scope>NUCLEOTIDE SEQUENCE [LARGE SCALE GENOMIC DNA]</scope>
    <source>
        <strain evidence="2 3">JEL517</strain>
    </source>
</reference>
<gene>
    <name evidence="2" type="ORF">SmJEL517_g03197</name>
</gene>
<dbReference type="OrthoDB" id="2152431at2759"/>
<dbReference type="Proteomes" id="UP000319731">
    <property type="component" value="Unassembled WGS sequence"/>
</dbReference>
<feature type="transmembrane region" description="Helical" evidence="1">
    <location>
        <begin position="41"/>
        <end position="64"/>
    </location>
</feature>
<keyword evidence="3" id="KW-1185">Reference proteome</keyword>
<dbReference type="EMBL" id="QEAO01000016">
    <property type="protein sequence ID" value="TPX33976.1"/>
    <property type="molecule type" value="Genomic_DNA"/>
</dbReference>
<keyword evidence="1" id="KW-0472">Membrane</keyword>
<dbReference type="GeneID" id="42004422"/>
<accession>A0A507C7K6</accession>
<sequence>MENETTPLLRNAPSGDTLVSDVPQTAVNIKTLHQRSVLKRLAVYSCGLLLTALTILVPIVYLVIIPSKIHEFASGGRGLEVHTVELHSLDADQVDCSLTATMWLKAAAPRGFSLYPADFDLALDTAAPEGTTRDVDLRDAGIHLTKFPFNSPLSATEGVEYIPVALRTAFGDLNVRMISGLINDIIHLGKALPPQTVSIQGKPYVKPNTFWTLPGGFQVNIEKYFTVSLADTIGDAKKYNFTIVDKKITPILNGAASDDILLGTDKLGRHVNTVKQKLQTSLIPQQFAIFVNASFDNPHSLTVHAQGFGVKLSVYYLNNRIVDIFVPTTTHLVLGHNDNVTVTGITVKEHFMQLMDLVSKYSDGEAIDLVLKDFSLFYDAGRQPVPWVEDMIAKWVFPVSIPAKIDE</sequence>
<dbReference type="RefSeq" id="XP_031024818.1">
    <property type="nucleotide sequence ID" value="XM_031169125.1"/>
</dbReference>
<protein>
    <submittedName>
        <fullName evidence="2">Uncharacterized protein</fullName>
    </submittedName>
</protein>
<organism evidence="2 3">
    <name type="scientific">Synchytrium microbalum</name>
    <dbReference type="NCBI Taxonomy" id="1806994"/>
    <lineage>
        <taxon>Eukaryota</taxon>
        <taxon>Fungi</taxon>
        <taxon>Fungi incertae sedis</taxon>
        <taxon>Chytridiomycota</taxon>
        <taxon>Chytridiomycota incertae sedis</taxon>
        <taxon>Chytridiomycetes</taxon>
        <taxon>Synchytriales</taxon>
        <taxon>Synchytriaceae</taxon>
        <taxon>Synchytrium</taxon>
    </lineage>
</organism>
<proteinExistence type="predicted"/>
<evidence type="ECO:0000256" key="1">
    <source>
        <dbReference type="SAM" id="Phobius"/>
    </source>
</evidence>
<name>A0A507C7K6_9FUNG</name>
<evidence type="ECO:0000313" key="3">
    <source>
        <dbReference type="Proteomes" id="UP000319731"/>
    </source>
</evidence>
<keyword evidence="1" id="KW-0812">Transmembrane</keyword>
<comment type="caution">
    <text evidence="2">The sequence shown here is derived from an EMBL/GenBank/DDBJ whole genome shotgun (WGS) entry which is preliminary data.</text>
</comment>
<evidence type="ECO:0000313" key="2">
    <source>
        <dbReference type="EMBL" id="TPX33976.1"/>
    </source>
</evidence>